<dbReference type="PROSITE" id="PS00444">
    <property type="entry name" value="POLYPRENYL_SYNTHASE_2"/>
    <property type="match status" value="1"/>
</dbReference>
<comment type="similarity">
    <text evidence="2 6">Belongs to the FPP/GGPP synthase family.</text>
</comment>
<dbReference type="PANTHER" id="PTHR12001">
    <property type="entry name" value="GERANYLGERANYL PYROPHOSPHATE SYNTHASE"/>
    <property type="match status" value="1"/>
</dbReference>
<evidence type="ECO:0000256" key="4">
    <source>
        <dbReference type="ARBA" id="ARBA00022723"/>
    </source>
</evidence>
<evidence type="ECO:0000256" key="1">
    <source>
        <dbReference type="ARBA" id="ARBA00001946"/>
    </source>
</evidence>
<sequence>MAFIFELPKEINDVLSLIINELGNLLNGVNMPPNLRESAMHYIHNKGKMIRPLLTLITTHTLGGNLMDAVNPAIAVELVHVATLLQDDIIDGHLMRRGSETPFKRYGTEYTILASDLLIAKAIEYSLKSKTRRITMELTSAALRLAIGQSYELEYKLNGKVDMNIYMRIIENKTASLISAAIVLGGYVADADSNTINLLRSLGEKLGAAYQIRDDIIDYLNLDKDNPKGLRSVDVNVIDALKAEGFSDPLKEAYRLFMGYMSEARAITASIRGGEVFAGIIDFLQDPLTKLIEGNKNQV</sequence>
<dbReference type="GO" id="GO:0004659">
    <property type="term" value="F:prenyltransferase activity"/>
    <property type="evidence" value="ECO:0007669"/>
    <property type="project" value="InterPro"/>
</dbReference>
<dbReference type="AlphaFoldDB" id="A8MC39"/>
<dbReference type="GO" id="GO:0008299">
    <property type="term" value="P:isoprenoid biosynthetic process"/>
    <property type="evidence" value="ECO:0007669"/>
    <property type="project" value="InterPro"/>
</dbReference>
<gene>
    <name evidence="7" type="ordered locus">Cmaq_0500</name>
</gene>
<dbReference type="GeneID" id="5709084"/>
<evidence type="ECO:0000313" key="7">
    <source>
        <dbReference type="EMBL" id="ABW01345.1"/>
    </source>
</evidence>
<dbReference type="InterPro" id="IPR008949">
    <property type="entry name" value="Isoprenoid_synthase_dom_sf"/>
</dbReference>
<keyword evidence="3 6" id="KW-0808">Transferase</keyword>
<dbReference type="PANTHER" id="PTHR12001:SF85">
    <property type="entry name" value="SHORT CHAIN ISOPRENYL DIPHOSPHATE SYNTHASE"/>
    <property type="match status" value="1"/>
</dbReference>
<dbReference type="SUPFAM" id="SSF48576">
    <property type="entry name" value="Terpenoid synthases"/>
    <property type="match status" value="1"/>
</dbReference>
<keyword evidence="8" id="KW-1185">Reference proteome</keyword>
<dbReference type="STRING" id="397948.Cmaq_0500"/>
<evidence type="ECO:0000256" key="2">
    <source>
        <dbReference type="ARBA" id="ARBA00006706"/>
    </source>
</evidence>
<dbReference type="RefSeq" id="WP_012185565.1">
    <property type="nucleotide sequence ID" value="NC_009954.1"/>
</dbReference>
<keyword evidence="5" id="KW-0460">Magnesium</keyword>
<reference evidence="7 8" key="1">
    <citation type="submission" date="2007-10" db="EMBL/GenBank/DDBJ databases">
        <title>Complete sequence of Caldivirga maquilingensis IC-167.</title>
        <authorList>
            <consortium name="US DOE Joint Genome Institute"/>
            <person name="Copeland A."/>
            <person name="Lucas S."/>
            <person name="Lapidus A."/>
            <person name="Barry K."/>
            <person name="Glavina del Rio T."/>
            <person name="Dalin E."/>
            <person name="Tice H."/>
            <person name="Pitluck S."/>
            <person name="Saunders E."/>
            <person name="Brettin T."/>
            <person name="Bruce D."/>
            <person name="Detter J.C."/>
            <person name="Han C."/>
            <person name="Schmutz J."/>
            <person name="Larimer F."/>
            <person name="Land M."/>
            <person name="Hauser L."/>
            <person name="Kyrpides N."/>
            <person name="Ivanova N."/>
            <person name="Biddle J.F."/>
            <person name="Zhang Z."/>
            <person name="Fitz-Gibbon S.T."/>
            <person name="Lowe T.M."/>
            <person name="Saltikov C."/>
            <person name="House C.H."/>
            <person name="Richardson P."/>
        </authorList>
    </citation>
    <scope>NUCLEOTIDE SEQUENCE [LARGE SCALE GENOMIC DNA]</scope>
    <source>
        <strain evidence="8">ATCC 700844 / DSM 13496 / JCM 10307 / IC-167</strain>
    </source>
</reference>
<evidence type="ECO:0000256" key="5">
    <source>
        <dbReference type="ARBA" id="ARBA00022842"/>
    </source>
</evidence>
<evidence type="ECO:0000256" key="6">
    <source>
        <dbReference type="RuleBase" id="RU004466"/>
    </source>
</evidence>
<dbReference type="KEGG" id="cma:Cmaq_0500"/>
<dbReference type="InterPro" id="IPR000092">
    <property type="entry name" value="Polyprenyl_synt"/>
</dbReference>
<dbReference type="eggNOG" id="arCOG01727">
    <property type="taxonomic scope" value="Archaea"/>
</dbReference>
<evidence type="ECO:0000313" key="8">
    <source>
        <dbReference type="Proteomes" id="UP000001137"/>
    </source>
</evidence>
<dbReference type="SFLD" id="SFLDS00005">
    <property type="entry name" value="Isoprenoid_Synthase_Type_I"/>
    <property type="match status" value="1"/>
</dbReference>
<name>A8MC39_CALMQ</name>
<accession>A8MC39</accession>
<proteinExistence type="inferred from homology"/>
<dbReference type="Gene3D" id="1.10.600.10">
    <property type="entry name" value="Farnesyl Diphosphate Synthase"/>
    <property type="match status" value="1"/>
</dbReference>
<dbReference type="HOGENOM" id="CLU_014015_2_0_2"/>
<dbReference type="InterPro" id="IPR033749">
    <property type="entry name" value="Polyprenyl_synt_CS"/>
</dbReference>
<keyword evidence="4" id="KW-0479">Metal-binding</keyword>
<dbReference type="GO" id="GO:0046872">
    <property type="term" value="F:metal ion binding"/>
    <property type="evidence" value="ECO:0007669"/>
    <property type="project" value="UniProtKB-KW"/>
</dbReference>
<dbReference type="Proteomes" id="UP000001137">
    <property type="component" value="Chromosome"/>
</dbReference>
<evidence type="ECO:0000256" key="3">
    <source>
        <dbReference type="ARBA" id="ARBA00022679"/>
    </source>
</evidence>
<dbReference type="PROSITE" id="PS00723">
    <property type="entry name" value="POLYPRENYL_SYNTHASE_1"/>
    <property type="match status" value="1"/>
</dbReference>
<protein>
    <submittedName>
        <fullName evidence="7">Polyprenyl synthetase</fullName>
    </submittedName>
</protein>
<dbReference type="OrthoDB" id="26738at2157"/>
<organism evidence="7 8">
    <name type="scientific">Caldivirga maquilingensis (strain ATCC 700844 / DSM 13496 / JCM 10307 / IC-167)</name>
    <dbReference type="NCBI Taxonomy" id="397948"/>
    <lineage>
        <taxon>Archaea</taxon>
        <taxon>Thermoproteota</taxon>
        <taxon>Thermoprotei</taxon>
        <taxon>Thermoproteales</taxon>
        <taxon>Thermoproteaceae</taxon>
        <taxon>Caldivirga</taxon>
    </lineage>
</organism>
<dbReference type="Pfam" id="PF00348">
    <property type="entry name" value="polyprenyl_synt"/>
    <property type="match status" value="1"/>
</dbReference>
<comment type="cofactor">
    <cofactor evidence="1">
        <name>Mg(2+)</name>
        <dbReference type="ChEBI" id="CHEBI:18420"/>
    </cofactor>
</comment>
<dbReference type="EMBL" id="CP000852">
    <property type="protein sequence ID" value="ABW01345.1"/>
    <property type="molecule type" value="Genomic_DNA"/>
</dbReference>